<comment type="caution">
    <text evidence="4">The sequence shown here is derived from an EMBL/GenBank/DDBJ whole genome shotgun (WGS) entry which is preliminary data.</text>
</comment>
<keyword evidence="5" id="KW-1185">Reference proteome</keyword>
<proteinExistence type="predicted"/>
<evidence type="ECO:0000256" key="2">
    <source>
        <dbReference type="SAM" id="MobiDB-lite"/>
    </source>
</evidence>
<gene>
    <name evidence="4" type="ORF">N792_03765</name>
</gene>
<dbReference type="Gene3D" id="1.10.287.110">
    <property type="entry name" value="DnaJ domain"/>
    <property type="match status" value="1"/>
</dbReference>
<dbReference type="STRING" id="1122185.N792_03765"/>
<dbReference type="RefSeq" id="WP_036192501.1">
    <property type="nucleotide sequence ID" value="NZ_AVPS01000002.1"/>
</dbReference>
<feature type="region of interest" description="Disordered" evidence="2">
    <location>
        <begin position="217"/>
        <end position="238"/>
    </location>
</feature>
<accession>A0A0A0ER43</accession>
<dbReference type="PROSITE" id="PS50076">
    <property type="entry name" value="DNAJ_2"/>
    <property type="match status" value="1"/>
</dbReference>
<evidence type="ECO:0000256" key="1">
    <source>
        <dbReference type="ARBA" id="ARBA00023186"/>
    </source>
</evidence>
<organism evidence="4 5">
    <name type="scientific">Lysobacter concretionis Ko07 = DSM 16239</name>
    <dbReference type="NCBI Taxonomy" id="1122185"/>
    <lineage>
        <taxon>Bacteria</taxon>
        <taxon>Pseudomonadati</taxon>
        <taxon>Pseudomonadota</taxon>
        <taxon>Gammaproteobacteria</taxon>
        <taxon>Lysobacterales</taxon>
        <taxon>Lysobacteraceae</taxon>
        <taxon>Novilysobacter</taxon>
    </lineage>
</organism>
<keyword evidence="1" id="KW-0143">Chaperone</keyword>
<evidence type="ECO:0000313" key="4">
    <source>
        <dbReference type="EMBL" id="KGM52628.1"/>
    </source>
</evidence>
<dbReference type="InterPro" id="IPR036869">
    <property type="entry name" value="J_dom_sf"/>
</dbReference>
<dbReference type="SUPFAM" id="SSF46565">
    <property type="entry name" value="Chaperone J-domain"/>
    <property type="match status" value="1"/>
</dbReference>
<dbReference type="EMBL" id="AVPS01000002">
    <property type="protein sequence ID" value="KGM52628.1"/>
    <property type="molecule type" value="Genomic_DNA"/>
</dbReference>
<sequence>MKGDFALLYSRLGLRPDCTLAEFKRAYRLRIGKLHPDKGPAIGGPETDDELTELIRLYTTATRFHRRHGRLPGARSRPAALSRPTAGATCSNAAADDTGPEPGNRRSSSATEPHPQRPLLFASLLVATVTVLALSWDWRAETAMQAVATKDFPTTSPAAIDGATSVQSRPQLELGMDPASVLAIQGKPVSVNGDRWDYGPSWLRFADGRLVDWHSSPLRRLDTATPSPDRSAQDAASQ</sequence>
<dbReference type="AlphaFoldDB" id="A0A0A0ER43"/>
<feature type="region of interest" description="Disordered" evidence="2">
    <location>
        <begin position="66"/>
        <end position="115"/>
    </location>
</feature>
<evidence type="ECO:0000259" key="3">
    <source>
        <dbReference type="PROSITE" id="PS50076"/>
    </source>
</evidence>
<dbReference type="InterPro" id="IPR001623">
    <property type="entry name" value="DnaJ_domain"/>
</dbReference>
<dbReference type="eggNOG" id="ENOG5032FEJ">
    <property type="taxonomic scope" value="Bacteria"/>
</dbReference>
<feature type="domain" description="J" evidence="3">
    <location>
        <begin position="7"/>
        <end position="66"/>
    </location>
</feature>
<protein>
    <recommendedName>
        <fullName evidence="3">J domain-containing protein</fullName>
    </recommendedName>
</protein>
<feature type="compositionally biased region" description="Polar residues" evidence="2">
    <location>
        <begin position="224"/>
        <end position="238"/>
    </location>
</feature>
<reference evidence="4 5" key="1">
    <citation type="submission" date="2013-08" db="EMBL/GenBank/DDBJ databases">
        <title>Genome sequencing of Lysobacter.</title>
        <authorList>
            <person name="Zhang S."/>
            <person name="Wang G."/>
        </authorList>
    </citation>
    <scope>NUCLEOTIDE SEQUENCE [LARGE SCALE GENOMIC DNA]</scope>
    <source>
        <strain evidence="4 5">Ko07</strain>
    </source>
</reference>
<dbReference type="OrthoDB" id="6028181at2"/>
<dbReference type="CDD" id="cd06257">
    <property type="entry name" value="DnaJ"/>
    <property type="match status" value="1"/>
</dbReference>
<evidence type="ECO:0000313" key="5">
    <source>
        <dbReference type="Proteomes" id="UP000030017"/>
    </source>
</evidence>
<dbReference type="Proteomes" id="UP000030017">
    <property type="component" value="Unassembled WGS sequence"/>
</dbReference>
<name>A0A0A0ER43_9GAMM</name>